<gene>
    <name evidence="2" type="ORF">OUZ56_009298</name>
</gene>
<feature type="compositionally biased region" description="Polar residues" evidence="1">
    <location>
        <begin position="22"/>
        <end position="31"/>
    </location>
</feature>
<feature type="region of interest" description="Disordered" evidence="1">
    <location>
        <begin position="22"/>
        <end position="56"/>
    </location>
</feature>
<keyword evidence="3" id="KW-1185">Reference proteome</keyword>
<proteinExistence type="predicted"/>
<comment type="caution">
    <text evidence="2">The sequence shown here is derived from an EMBL/GenBank/DDBJ whole genome shotgun (WGS) entry which is preliminary data.</text>
</comment>
<evidence type="ECO:0000313" key="3">
    <source>
        <dbReference type="Proteomes" id="UP001234178"/>
    </source>
</evidence>
<reference evidence="2 3" key="1">
    <citation type="journal article" date="2023" name="Nucleic Acids Res.">
        <title>The hologenome of Daphnia magna reveals possible DNA methylation and microbiome-mediated evolution of the host genome.</title>
        <authorList>
            <person name="Chaturvedi A."/>
            <person name="Li X."/>
            <person name="Dhandapani V."/>
            <person name="Marshall H."/>
            <person name="Kissane S."/>
            <person name="Cuenca-Cambronero M."/>
            <person name="Asole G."/>
            <person name="Calvet F."/>
            <person name="Ruiz-Romero M."/>
            <person name="Marangio P."/>
            <person name="Guigo R."/>
            <person name="Rago D."/>
            <person name="Mirbahai L."/>
            <person name="Eastwood N."/>
            <person name="Colbourne J.K."/>
            <person name="Zhou J."/>
            <person name="Mallon E."/>
            <person name="Orsini L."/>
        </authorList>
    </citation>
    <scope>NUCLEOTIDE SEQUENCE [LARGE SCALE GENOMIC DNA]</scope>
    <source>
        <strain evidence="2">LRV0_1</strain>
    </source>
</reference>
<feature type="compositionally biased region" description="Basic and acidic residues" evidence="1">
    <location>
        <begin position="37"/>
        <end position="49"/>
    </location>
</feature>
<dbReference type="EMBL" id="JAOYFB010000037">
    <property type="protein sequence ID" value="KAK4023905.1"/>
    <property type="molecule type" value="Genomic_DNA"/>
</dbReference>
<dbReference type="Proteomes" id="UP001234178">
    <property type="component" value="Unassembled WGS sequence"/>
</dbReference>
<name>A0ABR0AFU3_9CRUS</name>
<organism evidence="2 3">
    <name type="scientific">Daphnia magna</name>
    <dbReference type="NCBI Taxonomy" id="35525"/>
    <lineage>
        <taxon>Eukaryota</taxon>
        <taxon>Metazoa</taxon>
        <taxon>Ecdysozoa</taxon>
        <taxon>Arthropoda</taxon>
        <taxon>Crustacea</taxon>
        <taxon>Branchiopoda</taxon>
        <taxon>Diplostraca</taxon>
        <taxon>Cladocera</taxon>
        <taxon>Anomopoda</taxon>
        <taxon>Daphniidae</taxon>
        <taxon>Daphnia</taxon>
    </lineage>
</organism>
<evidence type="ECO:0000256" key="1">
    <source>
        <dbReference type="SAM" id="MobiDB-lite"/>
    </source>
</evidence>
<sequence length="102" mass="11053">MQHIAFTCLLHLRYGCKHFNSSSGNCDSTAKQAAMPKDPDGEREGHDGDGVTSEVDGGRVLADADAVFGSCTSEIGRQRDARPVVAVIRPRPVRLAHPRRII</sequence>
<evidence type="ECO:0000313" key="2">
    <source>
        <dbReference type="EMBL" id="KAK4023905.1"/>
    </source>
</evidence>
<protein>
    <submittedName>
        <fullName evidence="2">Uncharacterized protein</fullName>
    </submittedName>
</protein>
<accession>A0ABR0AFU3</accession>